<reference evidence="2" key="1">
    <citation type="submission" date="2025-08" db="UniProtKB">
        <authorList>
            <consortium name="Ensembl"/>
        </authorList>
    </citation>
    <scope>IDENTIFICATION</scope>
</reference>
<dbReference type="Proteomes" id="UP000694559">
    <property type="component" value="Unplaced"/>
</dbReference>
<evidence type="ECO:0000313" key="2">
    <source>
        <dbReference type="Ensembl" id="ENSNNAP00000021604.1"/>
    </source>
</evidence>
<organism evidence="2 3">
    <name type="scientific">Naja naja</name>
    <name type="common">Indian cobra</name>
    <dbReference type="NCBI Taxonomy" id="35670"/>
    <lineage>
        <taxon>Eukaryota</taxon>
        <taxon>Metazoa</taxon>
        <taxon>Chordata</taxon>
        <taxon>Craniata</taxon>
        <taxon>Vertebrata</taxon>
        <taxon>Euteleostomi</taxon>
        <taxon>Lepidosauria</taxon>
        <taxon>Squamata</taxon>
        <taxon>Bifurcata</taxon>
        <taxon>Unidentata</taxon>
        <taxon>Episquamata</taxon>
        <taxon>Toxicofera</taxon>
        <taxon>Serpentes</taxon>
        <taxon>Colubroidea</taxon>
        <taxon>Elapidae</taxon>
        <taxon>Elapinae</taxon>
        <taxon>Naja</taxon>
    </lineage>
</organism>
<keyword evidence="3" id="KW-1185">Reference proteome</keyword>
<feature type="region of interest" description="Disordered" evidence="1">
    <location>
        <begin position="1"/>
        <end position="43"/>
    </location>
</feature>
<name>A0A8C7E3R3_NAJNA</name>
<dbReference type="AlphaFoldDB" id="A0A8C7E3R3"/>
<reference evidence="2" key="2">
    <citation type="submission" date="2025-09" db="UniProtKB">
        <authorList>
            <consortium name="Ensembl"/>
        </authorList>
    </citation>
    <scope>IDENTIFICATION</scope>
</reference>
<evidence type="ECO:0000256" key="1">
    <source>
        <dbReference type="SAM" id="MobiDB-lite"/>
    </source>
</evidence>
<proteinExistence type="predicted"/>
<accession>A0A8C7E3R3</accession>
<dbReference type="Ensembl" id="ENSNNAT00000022653.1">
    <property type="protein sequence ID" value="ENSNNAP00000021604.1"/>
    <property type="gene ID" value="ENSNNAG00000014297.1"/>
</dbReference>
<dbReference type="OrthoDB" id="3996471at2759"/>
<evidence type="ECO:0000313" key="3">
    <source>
        <dbReference type="Proteomes" id="UP000694559"/>
    </source>
</evidence>
<sequence>MVAETHGVVKKRYYEDEETGGQNRKAKRKRKIEKNDIQSNHQKIKLSSEVRFQLCEFLKYATQGKHHNVTQPR</sequence>
<protein>
    <submittedName>
        <fullName evidence="2">Uncharacterized protein</fullName>
    </submittedName>
</protein>